<feature type="signal peptide" evidence="1">
    <location>
        <begin position="1"/>
        <end position="18"/>
    </location>
</feature>
<evidence type="ECO:0000313" key="4">
    <source>
        <dbReference type="Proteomes" id="UP000013248"/>
    </source>
</evidence>
<protein>
    <recommendedName>
        <fullName evidence="2">Lysozyme inhibitor LprI-like N-terminal domain-containing protein</fullName>
    </recommendedName>
</protein>
<dbReference type="InterPro" id="IPR009739">
    <property type="entry name" value="LprI-like_N"/>
</dbReference>
<dbReference type="RefSeq" id="WP_005215178.1">
    <property type="nucleotide sequence ID" value="NZ_KB850089.1"/>
</dbReference>
<dbReference type="Gene3D" id="1.20.1270.180">
    <property type="match status" value="1"/>
</dbReference>
<dbReference type="AlphaFoldDB" id="N9M550"/>
<dbReference type="Pfam" id="PF07007">
    <property type="entry name" value="LprI"/>
    <property type="match status" value="1"/>
</dbReference>
<organism evidence="3 4">
    <name type="scientific">Acinetobacter modestus</name>
    <dbReference type="NCBI Taxonomy" id="1776740"/>
    <lineage>
        <taxon>Bacteria</taxon>
        <taxon>Pseudomonadati</taxon>
        <taxon>Pseudomonadota</taxon>
        <taxon>Gammaproteobacteria</taxon>
        <taxon>Moraxellales</taxon>
        <taxon>Moraxellaceae</taxon>
        <taxon>Acinetobacter</taxon>
    </lineage>
</organism>
<sequence>MKKLLLLLCCTFSLGAYADVDCELKSKTPSDVATCFQKQSLNEVTQKYNQLLSKTKKEMPSDKFAATSLVNSQKSWLKYRDSYCETYSTYHQEINNHANCIVDLNNKRALQLQNDIDSF</sequence>
<dbReference type="EMBL" id="APRP01000011">
    <property type="protein sequence ID" value="ENX03624.1"/>
    <property type="molecule type" value="Genomic_DNA"/>
</dbReference>
<name>N9M550_9GAMM</name>
<proteinExistence type="predicted"/>
<keyword evidence="1" id="KW-0732">Signal</keyword>
<feature type="domain" description="Lysozyme inhibitor LprI-like N-terminal" evidence="2">
    <location>
        <begin position="37"/>
        <end position="112"/>
    </location>
</feature>
<reference evidence="3 4" key="1">
    <citation type="submission" date="2013-02" db="EMBL/GenBank/DDBJ databases">
        <title>The Genome Sequence of Acinetobacter sp. ANC 3862.</title>
        <authorList>
            <consortium name="The Broad Institute Genome Sequencing Platform"/>
            <consortium name="The Broad Institute Genome Sequencing Center for Infectious Disease"/>
            <person name="Cerqueira G."/>
            <person name="Feldgarden M."/>
            <person name="Courvalin P."/>
            <person name="Perichon B."/>
            <person name="Grillot-Courvalin C."/>
            <person name="Clermont D."/>
            <person name="Rocha E."/>
            <person name="Yoon E.-J."/>
            <person name="Nemec A."/>
            <person name="Walker B."/>
            <person name="Young S.K."/>
            <person name="Zeng Q."/>
            <person name="Gargeya S."/>
            <person name="Fitzgerald M."/>
            <person name="Haas B."/>
            <person name="Abouelleil A."/>
            <person name="Alvarado L."/>
            <person name="Arachchi H.M."/>
            <person name="Berlin A.M."/>
            <person name="Chapman S.B."/>
            <person name="Dewar J."/>
            <person name="Goldberg J."/>
            <person name="Griggs A."/>
            <person name="Gujja S."/>
            <person name="Hansen M."/>
            <person name="Howarth C."/>
            <person name="Imamovic A."/>
            <person name="Larimer J."/>
            <person name="McCowan C."/>
            <person name="Murphy C."/>
            <person name="Neiman D."/>
            <person name="Pearson M."/>
            <person name="Priest M."/>
            <person name="Roberts A."/>
            <person name="Saif S."/>
            <person name="Shea T."/>
            <person name="Sisk P."/>
            <person name="Sykes S."/>
            <person name="Wortman J."/>
            <person name="Nusbaum C."/>
            <person name="Birren B."/>
        </authorList>
    </citation>
    <scope>NUCLEOTIDE SEQUENCE [LARGE SCALE GENOMIC DNA]</scope>
    <source>
        <strain evidence="3 4">ANC 3862</strain>
    </source>
</reference>
<evidence type="ECO:0000313" key="3">
    <source>
        <dbReference type="EMBL" id="ENX03624.1"/>
    </source>
</evidence>
<accession>N9M550</accession>
<dbReference type="Proteomes" id="UP000013248">
    <property type="component" value="Unassembled WGS sequence"/>
</dbReference>
<dbReference type="STRING" id="1217705.F900_00718"/>
<dbReference type="HOGENOM" id="CLU_2067987_0_0_6"/>
<gene>
    <name evidence="3" type="ORF">F900_00718</name>
</gene>
<comment type="caution">
    <text evidence="3">The sequence shown here is derived from an EMBL/GenBank/DDBJ whole genome shotgun (WGS) entry which is preliminary data.</text>
</comment>
<feature type="chain" id="PRO_5004146240" description="Lysozyme inhibitor LprI-like N-terminal domain-containing protein" evidence="1">
    <location>
        <begin position="19"/>
        <end position="119"/>
    </location>
</feature>
<evidence type="ECO:0000256" key="1">
    <source>
        <dbReference type="SAM" id="SignalP"/>
    </source>
</evidence>
<evidence type="ECO:0000259" key="2">
    <source>
        <dbReference type="Pfam" id="PF07007"/>
    </source>
</evidence>